<dbReference type="EMBL" id="KI545970">
    <property type="protein sequence ID" value="EST48959.1"/>
    <property type="molecule type" value="Genomic_DNA"/>
</dbReference>
<reference evidence="1 2" key="1">
    <citation type="journal article" date="2014" name="PLoS Genet.">
        <title>The Genome of Spironucleus salmonicida Highlights a Fish Pathogen Adapted to Fluctuating Environments.</title>
        <authorList>
            <person name="Xu F."/>
            <person name="Jerlstrom-Hultqvist J."/>
            <person name="Einarsson E."/>
            <person name="Astvaldsson A."/>
            <person name="Svard S.G."/>
            <person name="Andersson J.O."/>
        </authorList>
    </citation>
    <scope>NUCLEOTIDE SEQUENCE</scope>
    <source>
        <strain evidence="2">ATCC 50377</strain>
    </source>
</reference>
<name>V6M6D2_9EUKA</name>
<proteinExistence type="predicted"/>
<dbReference type="VEuPathDB" id="GiardiaDB:SS50377_27203"/>
<dbReference type="EMBL" id="AUWU02000007">
    <property type="protein sequence ID" value="KAH0570910.1"/>
    <property type="molecule type" value="Genomic_DNA"/>
</dbReference>
<evidence type="ECO:0000313" key="1">
    <source>
        <dbReference type="EMBL" id="EST48959.1"/>
    </source>
</evidence>
<dbReference type="AlphaFoldDB" id="V6M6D2"/>
<dbReference type="Proteomes" id="UP000018208">
    <property type="component" value="Unassembled WGS sequence"/>
</dbReference>
<reference evidence="2" key="2">
    <citation type="submission" date="2020-12" db="EMBL/GenBank/DDBJ databases">
        <title>New Spironucleus salmonicida genome in near-complete chromosomes.</title>
        <authorList>
            <person name="Xu F."/>
            <person name="Kurt Z."/>
            <person name="Jimenez-Gonzalez A."/>
            <person name="Astvaldsson A."/>
            <person name="Andersson J.O."/>
            <person name="Svard S.G."/>
        </authorList>
    </citation>
    <scope>NUCLEOTIDE SEQUENCE</scope>
    <source>
        <strain evidence="2">ATCC 50377</strain>
    </source>
</reference>
<gene>
    <name evidence="1" type="ORF">SS50377_10807</name>
    <name evidence="2" type="ORF">SS50377_27203</name>
</gene>
<keyword evidence="3" id="KW-1185">Reference proteome</keyword>
<organism evidence="1">
    <name type="scientific">Spironucleus salmonicida</name>
    <dbReference type="NCBI Taxonomy" id="348837"/>
    <lineage>
        <taxon>Eukaryota</taxon>
        <taxon>Metamonada</taxon>
        <taxon>Diplomonadida</taxon>
        <taxon>Hexamitidae</taxon>
        <taxon>Hexamitinae</taxon>
        <taxon>Spironucleus</taxon>
    </lineage>
</organism>
<protein>
    <submittedName>
        <fullName evidence="1">Uncharacterized protein</fullName>
    </submittedName>
</protein>
<accession>V6M6D2</accession>
<sequence>MEFEPNAFAFAEPAWLVYLAVVSGVGQLRAVEISVLVAALAGAGALAGRLLR</sequence>
<evidence type="ECO:0000313" key="3">
    <source>
        <dbReference type="Proteomes" id="UP000018208"/>
    </source>
</evidence>
<evidence type="ECO:0000313" key="2">
    <source>
        <dbReference type="EMBL" id="KAH0570910.1"/>
    </source>
</evidence>